<accession>A0A9J6DH14</accession>
<sequence>MHSISDYIWIMTQLENHLPRPVQLLCEKSSLEIVGMPTERYAQNPFHETHLRLATLGPGGASYQVPLSVAYHSRIFLQPTSITNDCEGCASSLLLSALRFCQVAVADNSRISLQ</sequence>
<keyword evidence="2" id="KW-1185">Reference proteome</keyword>
<dbReference type="Proteomes" id="UP000821866">
    <property type="component" value="Chromosome 7"/>
</dbReference>
<name>A0A9J6DH14_RHIMP</name>
<dbReference type="EMBL" id="JABSTU010000009">
    <property type="protein sequence ID" value="KAH8021415.1"/>
    <property type="molecule type" value="Genomic_DNA"/>
</dbReference>
<evidence type="ECO:0000313" key="1">
    <source>
        <dbReference type="EMBL" id="KAH8021415.1"/>
    </source>
</evidence>
<reference evidence="1" key="1">
    <citation type="journal article" date="2020" name="Cell">
        <title>Large-Scale Comparative Analyses of Tick Genomes Elucidate Their Genetic Diversity and Vector Capacities.</title>
        <authorList>
            <consortium name="Tick Genome and Microbiome Consortium (TIGMIC)"/>
            <person name="Jia N."/>
            <person name="Wang J."/>
            <person name="Shi W."/>
            <person name="Du L."/>
            <person name="Sun Y."/>
            <person name="Zhan W."/>
            <person name="Jiang J.F."/>
            <person name="Wang Q."/>
            <person name="Zhang B."/>
            <person name="Ji P."/>
            <person name="Bell-Sakyi L."/>
            <person name="Cui X.M."/>
            <person name="Yuan T.T."/>
            <person name="Jiang B.G."/>
            <person name="Yang W.F."/>
            <person name="Lam T.T."/>
            <person name="Chang Q.C."/>
            <person name="Ding S.J."/>
            <person name="Wang X.J."/>
            <person name="Zhu J.G."/>
            <person name="Ruan X.D."/>
            <person name="Zhao L."/>
            <person name="Wei J.T."/>
            <person name="Ye R.Z."/>
            <person name="Que T.C."/>
            <person name="Du C.H."/>
            <person name="Zhou Y.H."/>
            <person name="Cheng J.X."/>
            <person name="Dai P.F."/>
            <person name="Guo W.B."/>
            <person name="Han X.H."/>
            <person name="Huang E.J."/>
            <person name="Li L.F."/>
            <person name="Wei W."/>
            <person name="Gao Y.C."/>
            <person name="Liu J.Z."/>
            <person name="Shao H.Z."/>
            <person name="Wang X."/>
            <person name="Wang C.C."/>
            <person name="Yang T.C."/>
            <person name="Huo Q.B."/>
            <person name="Li W."/>
            <person name="Chen H.Y."/>
            <person name="Chen S.E."/>
            <person name="Zhou L.G."/>
            <person name="Ni X.B."/>
            <person name="Tian J.H."/>
            <person name="Sheng Y."/>
            <person name="Liu T."/>
            <person name="Pan Y.S."/>
            <person name="Xia L.Y."/>
            <person name="Li J."/>
            <person name="Zhao F."/>
            <person name="Cao W.C."/>
        </authorList>
    </citation>
    <scope>NUCLEOTIDE SEQUENCE</scope>
    <source>
        <strain evidence="1">Rmic-2018</strain>
    </source>
</reference>
<protein>
    <submittedName>
        <fullName evidence="1">Uncharacterized protein</fullName>
    </submittedName>
</protein>
<dbReference type="AlphaFoldDB" id="A0A9J6DH14"/>
<comment type="caution">
    <text evidence="1">The sequence shown here is derived from an EMBL/GenBank/DDBJ whole genome shotgun (WGS) entry which is preliminary data.</text>
</comment>
<proteinExistence type="predicted"/>
<reference evidence="1" key="2">
    <citation type="submission" date="2021-09" db="EMBL/GenBank/DDBJ databases">
        <authorList>
            <person name="Jia N."/>
            <person name="Wang J."/>
            <person name="Shi W."/>
            <person name="Du L."/>
            <person name="Sun Y."/>
            <person name="Zhan W."/>
            <person name="Jiang J."/>
            <person name="Wang Q."/>
            <person name="Zhang B."/>
            <person name="Ji P."/>
            <person name="Sakyi L.B."/>
            <person name="Cui X."/>
            <person name="Yuan T."/>
            <person name="Jiang B."/>
            <person name="Yang W."/>
            <person name="Lam T.T.-Y."/>
            <person name="Chang Q."/>
            <person name="Ding S."/>
            <person name="Wang X."/>
            <person name="Zhu J."/>
            <person name="Ruan X."/>
            <person name="Zhao L."/>
            <person name="Wei J."/>
            <person name="Que T."/>
            <person name="Du C."/>
            <person name="Cheng J."/>
            <person name="Dai P."/>
            <person name="Han X."/>
            <person name="Huang E."/>
            <person name="Gao Y."/>
            <person name="Liu J."/>
            <person name="Shao H."/>
            <person name="Ye R."/>
            <person name="Li L."/>
            <person name="Wei W."/>
            <person name="Wang X."/>
            <person name="Wang C."/>
            <person name="Huo Q."/>
            <person name="Li W."/>
            <person name="Guo W."/>
            <person name="Chen H."/>
            <person name="Chen S."/>
            <person name="Zhou L."/>
            <person name="Zhou L."/>
            <person name="Ni X."/>
            <person name="Tian J."/>
            <person name="Zhou Y."/>
            <person name="Sheng Y."/>
            <person name="Liu T."/>
            <person name="Pan Y."/>
            <person name="Xia L."/>
            <person name="Li J."/>
            <person name="Zhao F."/>
            <person name="Cao W."/>
        </authorList>
    </citation>
    <scope>NUCLEOTIDE SEQUENCE</scope>
    <source>
        <strain evidence="1">Rmic-2018</strain>
        <tissue evidence="1">Larvae</tissue>
    </source>
</reference>
<organism evidence="1 2">
    <name type="scientific">Rhipicephalus microplus</name>
    <name type="common">Cattle tick</name>
    <name type="synonym">Boophilus microplus</name>
    <dbReference type="NCBI Taxonomy" id="6941"/>
    <lineage>
        <taxon>Eukaryota</taxon>
        <taxon>Metazoa</taxon>
        <taxon>Ecdysozoa</taxon>
        <taxon>Arthropoda</taxon>
        <taxon>Chelicerata</taxon>
        <taxon>Arachnida</taxon>
        <taxon>Acari</taxon>
        <taxon>Parasitiformes</taxon>
        <taxon>Ixodida</taxon>
        <taxon>Ixodoidea</taxon>
        <taxon>Ixodidae</taxon>
        <taxon>Rhipicephalinae</taxon>
        <taxon>Rhipicephalus</taxon>
        <taxon>Boophilus</taxon>
    </lineage>
</organism>
<gene>
    <name evidence="1" type="ORF">HPB51_015595</name>
</gene>
<evidence type="ECO:0000313" key="2">
    <source>
        <dbReference type="Proteomes" id="UP000821866"/>
    </source>
</evidence>